<evidence type="ECO:0000313" key="2">
    <source>
        <dbReference type="Proteomes" id="UP001328107"/>
    </source>
</evidence>
<dbReference type="AlphaFoldDB" id="A0AAN5D2G3"/>
<keyword evidence="2" id="KW-1185">Reference proteome</keyword>
<reference evidence="2" key="1">
    <citation type="submission" date="2022-10" db="EMBL/GenBank/DDBJ databases">
        <title>Genome assembly of Pristionchus species.</title>
        <authorList>
            <person name="Yoshida K."/>
            <person name="Sommer R.J."/>
        </authorList>
    </citation>
    <scope>NUCLEOTIDE SEQUENCE [LARGE SCALE GENOMIC DNA]</scope>
    <source>
        <strain evidence="2">RS5460</strain>
    </source>
</reference>
<proteinExistence type="predicted"/>
<dbReference type="Proteomes" id="UP001328107">
    <property type="component" value="Unassembled WGS sequence"/>
</dbReference>
<dbReference type="EMBL" id="BTRK01000005">
    <property type="protein sequence ID" value="GMR55298.1"/>
    <property type="molecule type" value="Genomic_DNA"/>
</dbReference>
<comment type="caution">
    <text evidence="1">The sequence shown here is derived from an EMBL/GenBank/DDBJ whole genome shotgun (WGS) entry which is preliminary data.</text>
</comment>
<protein>
    <submittedName>
        <fullName evidence="1">Uncharacterized protein</fullName>
    </submittedName>
</protein>
<feature type="non-terminal residue" evidence="1">
    <location>
        <position position="138"/>
    </location>
</feature>
<name>A0AAN5D2G3_9BILA</name>
<organism evidence="1 2">
    <name type="scientific">Pristionchus mayeri</name>
    <dbReference type="NCBI Taxonomy" id="1317129"/>
    <lineage>
        <taxon>Eukaryota</taxon>
        <taxon>Metazoa</taxon>
        <taxon>Ecdysozoa</taxon>
        <taxon>Nematoda</taxon>
        <taxon>Chromadorea</taxon>
        <taxon>Rhabditida</taxon>
        <taxon>Rhabditina</taxon>
        <taxon>Diplogasteromorpha</taxon>
        <taxon>Diplogasteroidea</taxon>
        <taxon>Neodiplogasteridae</taxon>
        <taxon>Pristionchus</taxon>
    </lineage>
</organism>
<sequence>MSGALLCLRPKVLPESDSWDTIPVPPLERICHFLYNQNNGTDLANLAKVPRHYYHIVMKFIRGPSNRPGIDKVLIMKNRGGLEMEMTIYRSNLPFYSLASLDKKRFRLLSTFICLPMLVVSLSGPQDSIIEKVRNAVN</sequence>
<evidence type="ECO:0000313" key="1">
    <source>
        <dbReference type="EMBL" id="GMR55298.1"/>
    </source>
</evidence>
<gene>
    <name evidence="1" type="ORF">PMAYCL1PPCAC_25492</name>
</gene>
<accession>A0AAN5D2G3</accession>